<dbReference type="Pfam" id="PF00012">
    <property type="entry name" value="HSP70"/>
    <property type="match status" value="1"/>
</dbReference>
<dbReference type="SUPFAM" id="SSF53067">
    <property type="entry name" value="Actin-like ATPase domain"/>
    <property type="match status" value="1"/>
</dbReference>
<comment type="similarity">
    <text evidence="1">Belongs to the heat shock protein 70 family.</text>
</comment>
<keyword evidence="5" id="KW-1185">Reference proteome</keyword>
<dbReference type="GO" id="GO:0005524">
    <property type="term" value="F:ATP binding"/>
    <property type="evidence" value="ECO:0007669"/>
    <property type="project" value="UniProtKB-KW"/>
</dbReference>
<dbReference type="Gene3D" id="3.90.640.10">
    <property type="entry name" value="Actin, Chain A, domain 4"/>
    <property type="match status" value="1"/>
</dbReference>
<dbReference type="PANTHER" id="PTHR19375">
    <property type="entry name" value="HEAT SHOCK PROTEIN 70KDA"/>
    <property type="match status" value="1"/>
</dbReference>
<keyword evidence="2" id="KW-0547">Nucleotide-binding</keyword>
<keyword evidence="3" id="KW-0067">ATP-binding</keyword>
<evidence type="ECO:0000256" key="1">
    <source>
        <dbReference type="ARBA" id="ARBA00007381"/>
    </source>
</evidence>
<evidence type="ECO:0000256" key="2">
    <source>
        <dbReference type="ARBA" id="ARBA00022741"/>
    </source>
</evidence>
<protein>
    <submittedName>
        <fullName evidence="4">Heat shock cognate 71 kDa</fullName>
    </submittedName>
</protein>
<dbReference type="FunFam" id="3.30.420.40:FF:000028">
    <property type="entry name" value="heat shock 70 kDa protein-like"/>
    <property type="match status" value="1"/>
</dbReference>
<gene>
    <name evidence="4" type="ORF">LYPA_23C001119</name>
</gene>
<dbReference type="AlphaFoldDB" id="A0A485NWN6"/>
<evidence type="ECO:0000313" key="5">
    <source>
        <dbReference type="Proteomes" id="UP000386466"/>
    </source>
</evidence>
<dbReference type="GO" id="GO:0140662">
    <property type="term" value="F:ATP-dependent protein folding chaperone"/>
    <property type="evidence" value="ECO:0007669"/>
    <property type="project" value="InterPro"/>
</dbReference>
<feature type="non-terminal residue" evidence="4">
    <location>
        <position position="1"/>
    </location>
</feature>
<dbReference type="Proteomes" id="UP000386466">
    <property type="component" value="Unassembled WGS sequence"/>
</dbReference>
<name>A0A485NWN6_LYNPA</name>
<dbReference type="InterPro" id="IPR013126">
    <property type="entry name" value="Hsp_70_fam"/>
</dbReference>
<proteinExistence type="inferred from homology"/>
<evidence type="ECO:0000256" key="3">
    <source>
        <dbReference type="ARBA" id="ARBA00022840"/>
    </source>
</evidence>
<reference evidence="4 5" key="1">
    <citation type="submission" date="2019-01" db="EMBL/GenBank/DDBJ databases">
        <authorList>
            <person name="Alioto T."/>
            <person name="Alioto T."/>
        </authorList>
    </citation>
    <scope>NUCLEOTIDE SEQUENCE [LARGE SCALE GENOMIC DNA]</scope>
</reference>
<feature type="non-terminal residue" evidence="4">
    <location>
        <position position="94"/>
    </location>
</feature>
<evidence type="ECO:0000313" key="4">
    <source>
        <dbReference type="EMBL" id="VFV37760.1"/>
    </source>
</evidence>
<sequence length="94" mass="10492">NQATRDARTVAGLTELRIINELTAVTIAYILDKKVKAERNVLIFDLGGDTFDVSIFTIEDGIFVIKSIAGNTNLGREDFDKRMVNHVIAVFNHK</sequence>
<dbReference type="InterPro" id="IPR043129">
    <property type="entry name" value="ATPase_NBD"/>
</dbReference>
<organism evidence="4 5">
    <name type="scientific">Lynx pardinus</name>
    <name type="common">Iberian lynx</name>
    <name type="synonym">Felis pardina</name>
    <dbReference type="NCBI Taxonomy" id="191816"/>
    <lineage>
        <taxon>Eukaryota</taxon>
        <taxon>Metazoa</taxon>
        <taxon>Chordata</taxon>
        <taxon>Craniata</taxon>
        <taxon>Vertebrata</taxon>
        <taxon>Euteleostomi</taxon>
        <taxon>Mammalia</taxon>
        <taxon>Eutheria</taxon>
        <taxon>Laurasiatheria</taxon>
        <taxon>Carnivora</taxon>
        <taxon>Feliformia</taxon>
        <taxon>Felidae</taxon>
        <taxon>Felinae</taxon>
        <taxon>Lynx</taxon>
    </lineage>
</organism>
<dbReference type="EMBL" id="CAAGRJ010024896">
    <property type="protein sequence ID" value="VFV37760.1"/>
    <property type="molecule type" value="Genomic_DNA"/>
</dbReference>
<keyword evidence="4" id="KW-0346">Stress response</keyword>
<accession>A0A485NWN6</accession>
<dbReference type="Gene3D" id="3.30.420.40">
    <property type="match status" value="2"/>
</dbReference>